<dbReference type="PROSITE" id="PS51471">
    <property type="entry name" value="FE2OG_OXY"/>
    <property type="match status" value="1"/>
</dbReference>
<dbReference type="GO" id="GO:0016705">
    <property type="term" value="F:oxidoreductase activity, acting on paired donors, with incorporation or reduction of molecular oxygen"/>
    <property type="evidence" value="ECO:0007669"/>
    <property type="project" value="UniProtKB-ARBA"/>
</dbReference>
<dbReference type="STRING" id="202952.GCA_000747725_01228"/>
<reference evidence="10 11" key="1">
    <citation type="submission" date="2013-02" db="EMBL/GenBank/DDBJ databases">
        <title>The Genome Sequence of Acinetobacter gerneri CIP 107464.</title>
        <authorList>
            <consortium name="The Broad Institute Genome Sequencing Platform"/>
            <consortium name="The Broad Institute Genome Sequencing Center for Infectious Disease"/>
            <person name="Cerqueira G."/>
            <person name="Feldgarden M."/>
            <person name="Courvalin P."/>
            <person name="Perichon B."/>
            <person name="Grillot-Courvalin C."/>
            <person name="Clermont D."/>
            <person name="Rocha E."/>
            <person name="Yoon E.-J."/>
            <person name="Nemec A."/>
            <person name="Walker B."/>
            <person name="Young S.K."/>
            <person name="Zeng Q."/>
            <person name="Gargeya S."/>
            <person name="Fitzgerald M."/>
            <person name="Haas B."/>
            <person name="Abouelleil A."/>
            <person name="Alvarado L."/>
            <person name="Arachchi H.M."/>
            <person name="Berlin A.M."/>
            <person name="Chapman S.B."/>
            <person name="Dewar J."/>
            <person name="Goldberg J."/>
            <person name="Griggs A."/>
            <person name="Gujja S."/>
            <person name="Hansen M."/>
            <person name="Howarth C."/>
            <person name="Imamovic A."/>
            <person name="Larimer J."/>
            <person name="McCowan C."/>
            <person name="Murphy C."/>
            <person name="Neiman D."/>
            <person name="Pearson M."/>
            <person name="Priest M."/>
            <person name="Roberts A."/>
            <person name="Saif S."/>
            <person name="Shea T."/>
            <person name="Sisk P."/>
            <person name="Sykes S."/>
            <person name="Wortman J."/>
            <person name="Nusbaum C."/>
            <person name="Birren B."/>
        </authorList>
    </citation>
    <scope>NUCLEOTIDE SEQUENCE [LARGE SCALE GENOMIC DNA]</scope>
    <source>
        <strain evidence="10 11">CIP 107464</strain>
    </source>
</reference>
<evidence type="ECO:0000256" key="3">
    <source>
        <dbReference type="ARBA" id="ARBA00022763"/>
    </source>
</evidence>
<name>N8Y4U9_9GAMM</name>
<evidence type="ECO:0000256" key="5">
    <source>
        <dbReference type="ARBA" id="ARBA00022964"/>
    </source>
</evidence>
<gene>
    <name evidence="10" type="ORF">F960_04146</name>
</gene>
<dbReference type="AlphaFoldDB" id="N8Y4U9"/>
<evidence type="ECO:0000313" key="11">
    <source>
        <dbReference type="Proteomes" id="UP000013117"/>
    </source>
</evidence>
<evidence type="ECO:0000313" key="10">
    <source>
        <dbReference type="EMBL" id="ENV31777.1"/>
    </source>
</evidence>
<feature type="domain" description="Fe2OG dioxygenase" evidence="9">
    <location>
        <begin position="104"/>
        <end position="201"/>
    </location>
</feature>
<dbReference type="GeneID" id="84211408"/>
<dbReference type="Gene3D" id="2.60.120.590">
    <property type="entry name" value="Alpha-ketoglutarate-dependent dioxygenase AlkB-like"/>
    <property type="match status" value="1"/>
</dbReference>
<evidence type="ECO:0000256" key="8">
    <source>
        <dbReference type="ARBA" id="ARBA00023204"/>
    </source>
</evidence>
<keyword evidence="8" id="KW-0234">DNA repair</keyword>
<keyword evidence="7" id="KW-0408">Iron</keyword>
<dbReference type="InterPro" id="IPR005123">
    <property type="entry name" value="Oxoglu/Fe-dep_dioxygenase_dom"/>
</dbReference>
<dbReference type="RefSeq" id="WP_004869973.1">
    <property type="nucleotide sequence ID" value="NZ_ASYY01000032.1"/>
</dbReference>
<comment type="cofactor">
    <cofactor evidence="1">
        <name>Fe(2+)</name>
        <dbReference type="ChEBI" id="CHEBI:29033"/>
    </cofactor>
</comment>
<sequence>MNLELFEPEAHDNLLPCDGVVQDFGLILNQQDSQKYLRYFLHNLAWQNDEVFLHGQHYITERKVVWYGDADYQYHYSGVEKQAQIWNPALFRLKTHIEQLTGQVFNSCLANLYENGMQGVGWHSDDEPSLGQQAVIASLSFGATRKFSFKHKFKSEKVDLLLQSGQLIVMKGTTQLYWKHMIAKSTKIIEPRINLTFRYFYAPE</sequence>
<accession>N8Y4U9</accession>
<keyword evidence="2" id="KW-0479">Metal-binding</keyword>
<dbReference type="eggNOG" id="COG3145">
    <property type="taxonomic scope" value="Bacteria"/>
</dbReference>
<dbReference type="GO" id="GO:0046872">
    <property type="term" value="F:metal ion binding"/>
    <property type="evidence" value="ECO:0007669"/>
    <property type="project" value="UniProtKB-KW"/>
</dbReference>
<dbReference type="InterPro" id="IPR037151">
    <property type="entry name" value="AlkB-like_sf"/>
</dbReference>
<keyword evidence="4" id="KW-0460">Magnesium</keyword>
<protein>
    <recommendedName>
        <fullName evidence="9">Fe2OG dioxygenase domain-containing protein</fullName>
    </recommendedName>
</protein>
<dbReference type="FunFam" id="2.60.120.590:FF:000004">
    <property type="entry name" value="DNA oxidative demethylase ALKBH2"/>
    <property type="match status" value="1"/>
</dbReference>
<dbReference type="SUPFAM" id="SSF51197">
    <property type="entry name" value="Clavaminate synthase-like"/>
    <property type="match status" value="1"/>
</dbReference>
<dbReference type="EMBL" id="APPN01000083">
    <property type="protein sequence ID" value="ENV31777.1"/>
    <property type="molecule type" value="Genomic_DNA"/>
</dbReference>
<dbReference type="PANTHER" id="PTHR31212">
    <property type="entry name" value="ALPHA-KETOGLUTARATE-DEPENDENT DIOXYGENASE ALKB HOMOLOG 3"/>
    <property type="match status" value="1"/>
</dbReference>
<dbReference type="InterPro" id="IPR027450">
    <property type="entry name" value="AlkB-like"/>
</dbReference>
<evidence type="ECO:0000256" key="1">
    <source>
        <dbReference type="ARBA" id="ARBA00001954"/>
    </source>
</evidence>
<dbReference type="GO" id="GO:0006307">
    <property type="term" value="P:DNA alkylation repair"/>
    <property type="evidence" value="ECO:0007669"/>
    <property type="project" value="InterPro"/>
</dbReference>
<dbReference type="OrthoDB" id="190276at2"/>
<keyword evidence="3" id="KW-0227">DNA damage</keyword>
<evidence type="ECO:0000256" key="6">
    <source>
        <dbReference type="ARBA" id="ARBA00023002"/>
    </source>
</evidence>
<dbReference type="GO" id="GO:0032451">
    <property type="term" value="F:demethylase activity"/>
    <property type="evidence" value="ECO:0007669"/>
    <property type="project" value="UniProtKB-ARBA"/>
</dbReference>
<keyword evidence="6" id="KW-0560">Oxidoreductase</keyword>
<dbReference type="GO" id="GO:0140097">
    <property type="term" value="F:catalytic activity, acting on DNA"/>
    <property type="evidence" value="ECO:0007669"/>
    <property type="project" value="UniProtKB-ARBA"/>
</dbReference>
<dbReference type="Proteomes" id="UP000013117">
    <property type="component" value="Unassembled WGS sequence"/>
</dbReference>
<proteinExistence type="predicted"/>
<dbReference type="GO" id="GO:0016787">
    <property type="term" value="F:hydrolase activity"/>
    <property type="evidence" value="ECO:0007669"/>
    <property type="project" value="UniProtKB-ARBA"/>
</dbReference>
<keyword evidence="5" id="KW-0223">Dioxygenase</keyword>
<keyword evidence="11" id="KW-1185">Reference proteome</keyword>
<dbReference type="GO" id="GO:0051213">
    <property type="term" value="F:dioxygenase activity"/>
    <property type="evidence" value="ECO:0007669"/>
    <property type="project" value="UniProtKB-KW"/>
</dbReference>
<evidence type="ECO:0000256" key="4">
    <source>
        <dbReference type="ARBA" id="ARBA00022842"/>
    </source>
</evidence>
<dbReference type="PATRIC" id="fig|1120926.3.peg.4032"/>
<dbReference type="Pfam" id="PF13532">
    <property type="entry name" value="2OG-FeII_Oxy_2"/>
    <property type="match status" value="1"/>
</dbReference>
<organism evidence="10 11">
    <name type="scientific">Acinetobacter gerneri DSM 14967 = CIP 107464 = MTCC 9824</name>
    <dbReference type="NCBI Taxonomy" id="1120926"/>
    <lineage>
        <taxon>Bacteria</taxon>
        <taxon>Pseudomonadati</taxon>
        <taxon>Pseudomonadota</taxon>
        <taxon>Gammaproteobacteria</taxon>
        <taxon>Moraxellales</taxon>
        <taxon>Moraxellaceae</taxon>
        <taxon>Acinetobacter</taxon>
    </lineage>
</organism>
<comment type="caution">
    <text evidence="10">The sequence shown here is derived from an EMBL/GenBank/DDBJ whole genome shotgun (WGS) entry which is preliminary data.</text>
</comment>
<evidence type="ECO:0000256" key="7">
    <source>
        <dbReference type="ARBA" id="ARBA00023004"/>
    </source>
</evidence>
<dbReference type="PANTHER" id="PTHR31212:SF4">
    <property type="entry name" value="ALPHA-KETOGLUTARATE-DEPENDENT DIOXYGENASE ALKB HOMOLOG 3"/>
    <property type="match status" value="1"/>
</dbReference>
<evidence type="ECO:0000256" key="2">
    <source>
        <dbReference type="ARBA" id="ARBA00022723"/>
    </source>
</evidence>
<evidence type="ECO:0000259" key="9">
    <source>
        <dbReference type="PROSITE" id="PS51471"/>
    </source>
</evidence>
<dbReference type="HOGENOM" id="CLU_048788_5_2_6"/>
<dbReference type="InterPro" id="IPR032854">
    <property type="entry name" value="ALKBH3"/>
</dbReference>